<comment type="caution">
    <text evidence="3">The sequence shown here is derived from an EMBL/GenBank/DDBJ whole genome shotgun (WGS) entry which is preliminary data.</text>
</comment>
<protein>
    <submittedName>
        <fullName evidence="3">Uncharacterized protein</fullName>
    </submittedName>
</protein>
<accession>A0A9W9ZHS1</accession>
<evidence type="ECO:0000256" key="1">
    <source>
        <dbReference type="SAM" id="MobiDB-lite"/>
    </source>
</evidence>
<name>A0A9W9ZHS1_9CNID</name>
<gene>
    <name evidence="3" type="ORF">OS493_039109</name>
</gene>
<keyword evidence="2" id="KW-1133">Transmembrane helix</keyword>
<dbReference type="AlphaFoldDB" id="A0A9W9ZHS1"/>
<dbReference type="EMBL" id="MU826026">
    <property type="protein sequence ID" value="KAJ7381771.1"/>
    <property type="molecule type" value="Genomic_DNA"/>
</dbReference>
<keyword evidence="2" id="KW-0472">Membrane</keyword>
<evidence type="ECO:0000313" key="4">
    <source>
        <dbReference type="Proteomes" id="UP001163046"/>
    </source>
</evidence>
<sequence length="154" mass="17007">MSDEDTSSASSDLSGDEELISSISVIKPYQFEPEISSSDEGEQATATNSPPSPPSNATHGLGRLLFIVVCLASFFMMAYNLRERVPRDYAALHEGQEIDDERDEFHDSLPYQPPPALPASFQDQVSSTPFIEDKEHCRCPSRRGGSTKLPRLQT</sequence>
<keyword evidence="2" id="KW-0812">Transmembrane</keyword>
<feature type="transmembrane region" description="Helical" evidence="2">
    <location>
        <begin position="60"/>
        <end position="79"/>
    </location>
</feature>
<dbReference type="Proteomes" id="UP001163046">
    <property type="component" value="Unassembled WGS sequence"/>
</dbReference>
<reference evidence="3" key="1">
    <citation type="submission" date="2023-01" db="EMBL/GenBank/DDBJ databases">
        <title>Genome assembly of the deep-sea coral Lophelia pertusa.</title>
        <authorList>
            <person name="Herrera S."/>
            <person name="Cordes E."/>
        </authorList>
    </citation>
    <scope>NUCLEOTIDE SEQUENCE</scope>
    <source>
        <strain evidence="3">USNM1676648</strain>
        <tissue evidence="3">Polyp</tissue>
    </source>
</reference>
<proteinExistence type="predicted"/>
<keyword evidence="4" id="KW-1185">Reference proteome</keyword>
<evidence type="ECO:0000313" key="3">
    <source>
        <dbReference type="EMBL" id="KAJ7381771.1"/>
    </source>
</evidence>
<feature type="region of interest" description="Disordered" evidence="1">
    <location>
        <begin position="95"/>
        <end position="154"/>
    </location>
</feature>
<evidence type="ECO:0000256" key="2">
    <source>
        <dbReference type="SAM" id="Phobius"/>
    </source>
</evidence>
<organism evidence="3 4">
    <name type="scientific">Desmophyllum pertusum</name>
    <dbReference type="NCBI Taxonomy" id="174260"/>
    <lineage>
        <taxon>Eukaryota</taxon>
        <taxon>Metazoa</taxon>
        <taxon>Cnidaria</taxon>
        <taxon>Anthozoa</taxon>
        <taxon>Hexacorallia</taxon>
        <taxon>Scleractinia</taxon>
        <taxon>Caryophylliina</taxon>
        <taxon>Caryophylliidae</taxon>
        <taxon>Desmophyllum</taxon>
    </lineage>
</organism>
<feature type="region of interest" description="Disordered" evidence="1">
    <location>
        <begin position="31"/>
        <end position="57"/>
    </location>
</feature>